<dbReference type="SUPFAM" id="SSF55811">
    <property type="entry name" value="Nudix"/>
    <property type="match status" value="1"/>
</dbReference>
<dbReference type="InterPro" id="IPR015797">
    <property type="entry name" value="NUDIX_hydrolase-like_dom_sf"/>
</dbReference>
<proteinExistence type="predicted"/>
<organism evidence="2 3">
    <name type="scientific">Deinococcus ruber</name>
    <dbReference type="NCBI Taxonomy" id="1848197"/>
    <lineage>
        <taxon>Bacteria</taxon>
        <taxon>Thermotogati</taxon>
        <taxon>Deinococcota</taxon>
        <taxon>Deinococci</taxon>
        <taxon>Deinococcales</taxon>
        <taxon>Deinococcaceae</taxon>
        <taxon>Deinococcus</taxon>
    </lineage>
</organism>
<dbReference type="AlphaFoldDB" id="A0A918CJ38"/>
<evidence type="ECO:0000313" key="3">
    <source>
        <dbReference type="Proteomes" id="UP000603865"/>
    </source>
</evidence>
<keyword evidence="3" id="KW-1185">Reference proteome</keyword>
<gene>
    <name evidence="2" type="ORF">GCM10008957_40830</name>
</gene>
<sequence length="170" mass="18784">MSADERIDLLDDAGTVIGTAWRSQVGEHRNIRSVNGFLRNSVGDLFIPKRTAHKSHFPSALDFSVGGVVQAGEHFDDAFRREAQEELLLDVDALGFQMLAEFSPHGTGLSSFMRVYEIQTDDTPHLNPDDFSGGEWLSPAALLLRLKHGQAAKGDLRPVVERLYPRPVSS</sequence>
<dbReference type="GO" id="GO:0016787">
    <property type="term" value="F:hydrolase activity"/>
    <property type="evidence" value="ECO:0007669"/>
    <property type="project" value="UniProtKB-KW"/>
</dbReference>
<dbReference type="EMBL" id="BMQL01000034">
    <property type="protein sequence ID" value="GGR24973.1"/>
    <property type="molecule type" value="Genomic_DNA"/>
</dbReference>
<reference evidence="2" key="1">
    <citation type="journal article" date="2014" name="Int. J. Syst. Evol. Microbiol.">
        <title>Complete genome sequence of Corynebacterium casei LMG S-19264T (=DSM 44701T), isolated from a smear-ripened cheese.</title>
        <authorList>
            <consortium name="US DOE Joint Genome Institute (JGI-PGF)"/>
            <person name="Walter F."/>
            <person name="Albersmeier A."/>
            <person name="Kalinowski J."/>
            <person name="Ruckert C."/>
        </authorList>
    </citation>
    <scope>NUCLEOTIDE SEQUENCE</scope>
    <source>
        <strain evidence="2">JCM 31311</strain>
    </source>
</reference>
<dbReference type="Pfam" id="PF00293">
    <property type="entry name" value="NUDIX"/>
    <property type="match status" value="1"/>
</dbReference>
<name>A0A918CJ38_9DEIO</name>
<keyword evidence="2" id="KW-0378">Hydrolase</keyword>
<evidence type="ECO:0000259" key="1">
    <source>
        <dbReference type="PROSITE" id="PS51462"/>
    </source>
</evidence>
<dbReference type="CDD" id="cd24154">
    <property type="entry name" value="NUDIX_DR0079"/>
    <property type="match status" value="1"/>
</dbReference>
<dbReference type="PROSITE" id="PS51462">
    <property type="entry name" value="NUDIX"/>
    <property type="match status" value="1"/>
</dbReference>
<feature type="domain" description="Nudix hydrolase" evidence="1">
    <location>
        <begin position="29"/>
        <end position="164"/>
    </location>
</feature>
<dbReference type="Proteomes" id="UP000603865">
    <property type="component" value="Unassembled WGS sequence"/>
</dbReference>
<protein>
    <submittedName>
        <fullName evidence="2">Nudix hydrolase</fullName>
    </submittedName>
</protein>
<dbReference type="Gene3D" id="3.90.79.10">
    <property type="entry name" value="Nucleoside Triphosphate Pyrophosphohydrolase"/>
    <property type="match status" value="1"/>
</dbReference>
<evidence type="ECO:0000313" key="2">
    <source>
        <dbReference type="EMBL" id="GGR24973.1"/>
    </source>
</evidence>
<dbReference type="RefSeq" id="WP_189092350.1">
    <property type="nucleotide sequence ID" value="NZ_BMQL01000034.1"/>
</dbReference>
<accession>A0A918CJ38</accession>
<dbReference type="InterPro" id="IPR000086">
    <property type="entry name" value="NUDIX_hydrolase_dom"/>
</dbReference>
<comment type="caution">
    <text evidence="2">The sequence shown here is derived from an EMBL/GenBank/DDBJ whole genome shotgun (WGS) entry which is preliminary data.</text>
</comment>
<reference evidence="2" key="2">
    <citation type="submission" date="2020-09" db="EMBL/GenBank/DDBJ databases">
        <authorList>
            <person name="Sun Q."/>
            <person name="Ohkuma M."/>
        </authorList>
    </citation>
    <scope>NUCLEOTIDE SEQUENCE</scope>
    <source>
        <strain evidence="2">JCM 31311</strain>
    </source>
</reference>